<feature type="transmembrane region" description="Helical" evidence="8">
    <location>
        <begin position="473"/>
        <end position="496"/>
    </location>
</feature>
<dbReference type="AlphaFoldDB" id="A0A4V0P1M9"/>
<reference evidence="9 10" key="1">
    <citation type="journal article" date="2019" name="ISME J.">
        <title>Isolation and characterization of a thermophilic sulfur- and iron-reducing thaumarchaeote from a terrestrial acidic hot spring.</title>
        <authorList>
            <person name="Kato S."/>
            <person name="Itoh T."/>
            <person name="Yuki M."/>
            <person name="Nagamori M."/>
            <person name="Ohnishi M."/>
            <person name="Uematsu K."/>
            <person name="Suzuki K."/>
            <person name="Takashina T."/>
            <person name="Ohkuma M."/>
        </authorList>
    </citation>
    <scope>NUCLEOTIDE SEQUENCE [LARGE SCALE GENOMIC DNA]</scope>
    <source>
        <strain evidence="9 10">NAS-02</strain>
    </source>
</reference>
<feature type="transmembrane region" description="Helical" evidence="8">
    <location>
        <begin position="436"/>
        <end position="453"/>
    </location>
</feature>
<dbReference type="PROSITE" id="PS50283">
    <property type="entry name" value="NA_SOLUT_SYMP_3"/>
    <property type="match status" value="1"/>
</dbReference>
<feature type="transmembrane region" description="Helical" evidence="8">
    <location>
        <begin position="66"/>
        <end position="88"/>
    </location>
</feature>
<dbReference type="GO" id="GO:0022857">
    <property type="term" value="F:transmembrane transporter activity"/>
    <property type="evidence" value="ECO:0007669"/>
    <property type="project" value="InterPro"/>
</dbReference>
<sequence>MLFVIFTLLGFYGARWRRGDLSKLHEWALAGRRLGTFLAWFLIGADVYTAYTFVAVPSGMFASGALYFYAVPYVATTFMVAMITMPVLWKWSRERGYVTAADMVADRFSNRILAALVALTGIVAELPYIALQIIGMQAVLGIMLLGVTSNVTLVSDVALTVSFVILAAFTFTSGLRGATLGAVLKDALIFLSLISLIIIVPLKFGGFSSAFADAQAFASALSAKHITWLSTGVTNLKPTAALEAGYTTLWVGSALALFLYPHAVNGSLSASGRRQLALSNALLPIYGIGLAILALLGLLVYSDPVAMGLLSKFPLSARGIYSIPALAVSSLPGWFAGVVLLGIFIGGLVPAAIMAIAQANLLTRNIIRPLRPEMNSETETRIAKWASVIFKFVALGFVFIVPATYAIQLQLLGGIIILQTLPSVFLGLVTRRLNGYALTAGLLVGLASGIYMVEVANKFGPLSTSLLSMSGYLIWIGLLALVLNVTISVILSLPTLMHRR</sequence>
<keyword evidence="6 8" id="KW-0472">Membrane</keyword>
<dbReference type="EMBL" id="AP018732">
    <property type="protein sequence ID" value="BBE42280.1"/>
    <property type="molecule type" value="Genomic_DNA"/>
</dbReference>
<dbReference type="GO" id="GO:0005886">
    <property type="term" value="C:plasma membrane"/>
    <property type="evidence" value="ECO:0007669"/>
    <property type="project" value="TreeGrafter"/>
</dbReference>
<feature type="transmembrane region" description="Helical" evidence="8">
    <location>
        <begin position="187"/>
        <end position="204"/>
    </location>
</feature>
<evidence type="ECO:0000256" key="3">
    <source>
        <dbReference type="ARBA" id="ARBA00022448"/>
    </source>
</evidence>
<gene>
    <name evidence="9" type="ORF">NAS2_0891</name>
</gene>
<evidence type="ECO:0000256" key="5">
    <source>
        <dbReference type="ARBA" id="ARBA00022989"/>
    </source>
</evidence>
<keyword evidence="4 8" id="KW-0812">Transmembrane</keyword>
<feature type="transmembrane region" description="Helical" evidence="8">
    <location>
        <begin position="37"/>
        <end position="54"/>
    </location>
</feature>
<dbReference type="InterPro" id="IPR050277">
    <property type="entry name" value="Sodium:Solute_Symporter"/>
</dbReference>
<dbReference type="PANTHER" id="PTHR48086">
    <property type="entry name" value="SODIUM/PROLINE SYMPORTER-RELATED"/>
    <property type="match status" value="1"/>
</dbReference>
<feature type="transmembrane region" description="Helical" evidence="8">
    <location>
        <begin position="240"/>
        <end position="260"/>
    </location>
</feature>
<proteinExistence type="inferred from homology"/>
<dbReference type="InterPro" id="IPR038377">
    <property type="entry name" value="Na/Glc_symporter_sf"/>
</dbReference>
<evidence type="ECO:0000313" key="9">
    <source>
        <dbReference type="EMBL" id="BBE42280.1"/>
    </source>
</evidence>
<dbReference type="InterPro" id="IPR001734">
    <property type="entry name" value="Na/solute_symporter"/>
</dbReference>
<dbReference type="Proteomes" id="UP000509448">
    <property type="component" value="Chromosome"/>
</dbReference>
<evidence type="ECO:0000256" key="8">
    <source>
        <dbReference type="SAM" id="Phobius"/>
    </source>
</evidence>
<comment type="similarity">
    <text evidence="2 7">Belongs to the sodium:solute symporter (SSF) (TC 2.A.21) family.</text>
</comment>
<keyword evidence="5 8" id="KW-1133">Transmembrane helix</keyword>
<name>A0A4V0P1M9_9ARCH</name>
<feature type="transmembrane region" description="Helical" evidence="8">
    <location>
        <begin position="108"/>
        <end position="126"/>
    </location>
</feature>
<protein>
    <submittedName>
        <fullName evidence="9">Acetate permease ActP</fullName>
    </submittedName>
</protein>
<organism evidence="9 10">
    <name type="scientific">Conexivisphaera calida</name>
    <dbReference type="NCBI Taxonomy" id="1874277"/>
    <lineage>
        <taxon>Archaea</taxon>
        <taxon>Nitrososphaerota</taxon>
        <taxon>Conexivisphaeria</taxon>
        <taxon>Conexivisphaerales</taxon>
        <taxon>Conexivisphaeraceae</taxon>
        <taxon>Conexivisphaera</taxon>
    </lineage>
</organism>
<feature type="transmembrane region" description="Helical" evidence="8">
    <location>
        <begin position="281"/>
        <end position="301"/>
    </location>
</feature>
<evidence type="ECO:0000256" key="2">
    <source>
        <dbReference type="ARBA" id="ARBA00006434"/>
    </source>
</evidence>
<feature type="transmembrane region" description="Helical" evidence="8">
    <location>
        <begin position="334"/>
        <end position="361"/>
    </location>
</feature>
<dbReference type="KEGG" id="ccai:NAS2_0891"/>
<keyword evidence="3" id="KW-0813">Transport</keyword>
<evidence type="ECO:0000256" key="4">
    <source>
        <dbReference type="ARBA" id="ARBA00022692"/>
    </source>
</evidence>
<feature type="transmembrane region" description="Helical" evidence="8">
    <location>
        <begin position="407"/>
        <end position="429"/>
    </location>
</feature>
<feature type="transmembrane region" description="Helical" evidence="8">
    <location>
        <begin position="382"/>
        <end position="401"/>
    </location>
</feature>
<evidence type="ECO:0000256" key="6">
    <source>
        <dbReference type="ARBA" id="ARBA00023136"/>
    </source>
</evidence>
<evidence type="ECO:0000313" key="10">
    <source>
        <dbReference type="Proteomes" id="UP000509448"/>
    </source>
</evidence>
<keyword evidence="10" id="KW-1185">Reference proteome</keyword>
<comment type="subcellular location">
    <subcellularLocation>
        <location evidence="1">Membrane</location>
        <topology evidence="1">Multi-pass membrane protein</topology>
    </subcellularLocation>
</comment>
<dbReference type="PANTHER" id="PTHR48086:SF8">
    <property type="entry name" value="MONOCARBOXYLIC ACID PERMEASE"/>
    <property type="match status" value="1"/>
</dbReference>
<dbReference type="Pfam" id="PF00474">
    <property type="entry name" value="SSF"/>
    <property type="match status" value="1"/>
</dbReference>
<accession>A0A4V0P1M9</accession>
<dbReference type="Gene3D" id="1.20.1730.10">
    <property type="entry name" value="Sodium/glucose cotransporter"/>
    <property type="match status" value="1"/>
</dbReference>
<evidence type="ECO:0000256" key="7">
    <source>
        <dbReference type="RuleBase" id="RU362091"/>
    </source>
</evidence>
<feature type="transmembrane region" description="Helical" evidence="8">
    <location>
        <begin position="157"/>
        <end position="175"/>
    </location>
</feature>
<evidence type="ECO:0000256" key="1">
    <source>
        <dbReference type="ARBA" id="ARBA00004141"/>
    </source>
</evidence>